<dbReference type="Proteomes" id="UP001500767">
    <property type="component" value="Unassembled WGS sequence"/>
</dbReference>
<keyword evidence="3" id="KW-1185">Reference proteome</keyword>
<evidence type="ECO:0000313" key="3">
    <source>
        <dbReference type="Proteomes" id="UP001500767"/>
    </source>
</evidence>
<evidence type="ECO:0000313" key="2">
    <source>
        <dbReference type="EMBL" id="GAA3578930.1"/>
    </source>
</evidence>
<comment type="caution">
    <text evidence="2">The sequence shown here is derived from an EMBL/GenBank/DDBJ whole genome shotgun (WGS) entry which is preliminary data.</text>
</comment>
<name>A0ABP6Y9C1_9ACTN</name>
<reference evidence="3" key="1">
    <citation type="journal article" date="2019" name="Int. J. Syst. Evol. Microbiol.">
        <title>The Global Catalogue of Microorganisms (GCM) 10K type strain sequencing project: providing services to taxonomists for standard genome sequencing and annotation.</title>
        <authorList>
            <consortium name="The Broad Institute Genomics Platform"/>
            <consortium name="The Broad Institute Genome Sequencing Center for Infectious Disease"/>
            <person name="Wu L."/>
            <person name="Ma J."/>
        </authorList>
    </citation>
    <scope>NUCLEOTIDE SEQUENCE [LARGE SCALE GENOMIC DNA]</scope>
    <source>
        <strain evidence="3">JCM 16540</strain>
    </source>
</reference>
<sequence length="52" mass="5786">MSDLSMFAAASRPRVPRPLLDPRKSTSHAVTCDYLVGRGLRVCTCAGPRRRR</sequence>
<protein>
    <submittedName>
        <fullName evidence="2">Uncharacterized protein</fullName>
    </submittedName>
</protein>
<gene>
    <name evidence="2" type="ORF">GCM10022197_40470</name>
</gene>
<feature type="region of interest" description="Disordered" evidence="1">
    <location>
        <begin position="1"/>
        <end position="24"/>
    </location>
</feature>
<proteinExistence type="predicted"/>
<dbReference type="EMBL" id="BAAAYR010000007">
    <property type="protein sequence ID" value="GAA3578930.1"/>
    <property type="molecule type" value="Genomic_DNA"/>
</dbReference>
<dbReference type="RefSeq" id="WP_204913097.1">
    <property type="nucleotide sequence ID" value="NZ_BAAAYR010000007.1"/>
</dbReference>
<evidence type="ECO:0000256" key="1">
    <source>
        <dbReference type="SAM" id="MobiDB-lite"/>
    </source>
</evidence>
<accession>A0ABP6Y9C1</accession>
<organism evidence="2 3">
    <name type="scientific">Microlunatus spumicola</name>
    <dbReference type="NCBI Taxonomy" id="81499"/>
    <lineage>
        <taxon>Bacteria</taxon>
        <taxon>Bacillati</taxon>
        <taxon>Actinomycetota</taxon>
        <taxon>Actinomycetes</taxon>
        <taxon>Propionibacteriales</taxon>
        <taxon>Propionibacteriaceae</taxon>
        <taxon>Microlunatus</taxon>
    </lineage>
</organism>